<dbReference type="Proteomes" id="UP001166291">
    <property type="component" value="Unassembled WGS sequence"/>
</dbReference>
<comment type="caution">
    <text evidence="8">The sequence shown here is derived from an EMBL/GenBank/DDBJ whole genome shotgun (WGS) entry which is preliminary data.</text>
</comment>
<evidence type="ECO:0000256" key="2">
    <source>
        <dbReference type="ARBA" id="ARBA00007532"/>
    </source>
</evidence>
<dbReference type="NCBIfam" id="NF003585">
    <property type="entry name" value="PRK05249.1"/>
    <property type="match status" value="1"/>
</dbReference>
<dbReference type="PANTHER" id="PTHR22912">
    <property type="entry name" value="DISULFIDE OXIDOREDUCTASE"/>
    <property type="match status" value="1"/>
</dbReference>
<evidence type="ECO:0000256" key="5">
    <source>
        <dbReference type="ARBA" id="ARBA00022827"/>
    </source>
</evidence>
<dbReference type="InterPro" id="IPR023753">
    <property type="entry name" value="FAD/NAD-binding_dom"/>
</dbReference>
<evidence type="ECO:0000256" key="3">
    <source>
        <dbReference type="ARBA" id="ARBA00016603"/>
    </source>
</evidence>
<dbReference type="InterPro" id="IPR001100">
    <property type="entry name" value="Pyr_nuc-diS_OxRdtase"/>
</dbReference>
<dbReference type="Pfam" id="PF07992">
    <property type="entry name" value="Pyr_redox_2"/>
    <property type="match status" value="1"/>
</dbReference>
<evidence type="ECO:0000259" key="7">
    <source>
        <dbReference type="Pfam" id="PF07992"/>
    </source>
</evidence>
<comment type="cofactor">
    <cofactor evidence="1">
        <name>FAD</name>
        <dbReference type="ChEBI" id="CHEBI:57692"/>
    </cofactor>
</comment>
<evidence type="ECO:0000313" key="9">
    <source>
        <dbReference type="Proteomes" id="UP001166291"/>
    </source>
</evidence>
<feature type="domain" description="FAD/NAD(P)-binding" evidence="7">
    <location>
        <begin position="6"/>
        <end position="325"/>
    </location>
</feature>
<sequence length="463" mass="50909">MTKFDYDVLVLGSGPAGESAALNAMKHGHRVAVVEAQDAVGGACTHQGTIPSKALRHMVRQAIRYNTTPAFRDIGDARTLSYPRLLSHANEVISRQVDMRSRFYYRNQIRLIFGRGHFVDKNTVEVVTDEGQAESFTASSVVIATGSRPYRPANIDFSHPRIYDSDTILKMTNTPNKIIVYGAGVIGCEYASIFSGIGIKIELINGRDRLLEFLDDEISDALSYQLRNMGVMIRHREVYKSVVASDKGVEVLLESGKRIHADALLWCNGRSGNTNQLGLDQIGLETDHRGQLIVDEHYQTTVPGIFAAGDVIGWPSLASAAYDQGRSAAASARGKEQCRFVDDVPTGIYTLPEISSVGQTERELTEAKIPYEVGRAFFKDTARGQISGETVGMLKLLFHPETLEILGIHCFGAEAAEIIHIGQAIMKQQNGGNTLRYFVTTTFNYPTMAEAYRTAALNGLNRL</sequence>
<reference evidence="8" key="1">
    <citation type="submission" date="2021-07" db="EMBL/GenBank/DDBJ databases">
        <title>Zhongshania sp. CAU 1632 isolated from seawater.</title>
        <authorList>
            <person name="Kim W."/>
        </authorList>
    </citation>
    <scope>NUCLEOTIDE SEQUENCE</scope>
    <source>
        <strain evidence="8">CAU 1632</strain>
    </source>
</reference>
<keyword evidence="9" id="KW-1185">Reference proteome</keyword>
<evidence type="ECO:0000313" key="8">
    <source>
        <dbReference type="EMBL" id="MBW2942823.1"/>
    </source>
</evidence>
<dbReference type="PIRSF" id="PIRSF000350">
    <property type="entry name" value="Mercury_reductase_MerA"/>
    <property type="match status" value="1"/>
</dbReference>
<proteinExistence type="inferred from homology"/>
<evidence type="ECO:0000256" key="4">
    <source>
        <dbReference type="ARBA" id="ARBA00022630"/>
    </source>
</evidence>
<dbReference type="RefSeq" id="WP_219045065.1">
    <property type="nucleotide sequence ID" value="NZ_JAHWDQ010000008.1"/>
</dbReference>
<dbReference type="Pfam" id="PF02852">
    <property type="entry name" value="Pyr_redox_dim"/>
    <property type="match status" value="1"/>
</dbReference>
<evidence type="ECO:0000259" key="6">
    <source>
        <dbReference type="Pfam" id="PF02852"/>
    </source>
</evidence>
<dbReference type="PANTHER" id="PTHR22912:SF93">
    <property type="entry name" value="SOLUBLE PYRIDINE NUCLEOTIDE TRANSHYDROGENASE"/>
    <property type="match status" value="1"/>
</dbReference>
<organism evidence="8 9">
    <name type="scientific">Zhongshania aquimaris</name>
    <dbReference type="NCBI Taxonomy" id="2857107"/>
    <lineage>
        <taxon>Bacteria</taxon>
        <taxon>Pseudomonadati</taxon>
        <taxon>Pseudomonadota</taxon>
        <taxon>Gammaproteobacteria</taxon>
        <taxon>Cellvibrionales</taxon>
        <taxon>Spongiibacteraceae</taxon>
        <taxon>Zhongshania</taxon>
    </lineage>
</organism>
<gene>
    <name evidence="8" type="primary">sthA</name>
    <name evidence="8" type="ORF">KXJ70_18640</name>
</gene>
<keyword evidence="4" id="KW-0285">Flavoprotein</keyword>
<feature type="domain" description="Pyridine nucleotide-disulphide oxidoreductase dimerisation" evidence="6">
    <location>
        <begin position="344"/>
        <end position="456"/>
    </location>
</feature>
<protein>
    <recommendedName>
        <fullName evidence="3">Soluble pyridine nucleotide transhydrogenase</fullName>
    </recommendedName>
</protein>
<dbReference type="EMBL" id="JAHWDQ010000008">
    <property type="protein sequence ID" value="MBW2942823.1"/>
    <property type="molecule type" value="Genomic_DNA"/>
</dbReference>
<evidence type="ECO:0000256" key="1">
    <source>
        <dbReference type="ARBA" id="ARBA00001974"/>
    </source>
</evidence>
<dbReference type="InterPro" id="IPR004099">
    <property type="entry name" value="Pyr_nucl-diS_OxRdtase_dimer"/>
</dbReference>
<comment type="similarity">
    <text evidence="2">Belongs to the class-I pyridine nucleotide-disulfide oxidoreductase family.</text>
</comment>
<keyword evidence="5" id="KW-0274">FAD</keyword>
<keyword evidence="8" id="KW-0560">Oxidoreductase</keyword>
<dbReference type="GO" id="GO:0003957">
    <property type="term" value="F:NAD(P)+ transhydrogenase (Si-specific) activity"/>
    <property type="evidence" value="ECO:0007669"/>
    <property type="project" value="UniProtKB-EC"/>
</dbReference>
<dbReference type="InterPro" id="IPR050151">
    <property type="entry name" value="Class-I_Pyr_Nuc-Dis_Oxidored"/>
</dbReference>
<accession>A0ABS6VWW9</accession>
<name>A0ABS6VWW9_9GAMM</name>